<evidence type="ECO:0000256" key="1">
    <source>
        <dbReference type="ARBA" id="ARBA00022801"/>
    </source>
</evidence>
<accession>A0A382HRW0</accession>
<proteinExistence type="predicted"/>
<dbReference type="InterPro" id="IPR011042">
    <property type="entry name" value="6-blade_b-propeller_TolB-like"/>
</dbReference>
<dbReference type="PANTHER" id="PTHR47572:SF4">
    <property type="entry name" value="LACTONASE DRP35"/>
    <property type="match status" value="1"/>
</dbReference>
<dbReference type="GO" id="GO:0016787">
    <property type="term" value="F:hydrolase activity"/>
    <property type="evidence" value="ECO:0007669"/>
    <property type="project" value="UniProtKB-KW"/>
</dbReference>
<dbReference type="PANTHER" id="PTHR47572">
    <property type="entry name" value="LIPOPROTEIN-RELATED"/>
    <property type="match status" value="1"/>
</dbReference>
<dbReference type="InterPro" id="IPR013658">
    <property type="entry name" value="SGL"/>
</dbReference>
<dbReference type="EMBL" id="UINC01062942">
    <property type="protein sequence ID" value="SVB90048.1"/>
    <property type="molecule type" value="Genomic_DNA"/>
</dbReference>
<organism evidence="3">
    <name type="scientific">marine metagenome</name>
    <dbReference type="NCBI Taxonomy" id="408172"/>
    <lineage>
        <taxon>unclassified sequences</taxon>
        <taxon>metagenomes</taxon>
        <taxon>ecological metagenomes</taxon>
    </lineage>
</organism>
<keyword evidence="1" id="KW-0378">Hydrolase</keyword>
<reference evidence="3" key="1">
    <citation type="submission" date="2018-05" db="EMBL/GenBank/DDBJ databases">
        <authorList>
            <person name="Lanie J.A."/>
            <person name="Ng W.-L."/>
            <person name="Kazmierczak K.M."/>
            <person name="Andrzejewski T.M."/>
            <person name="Davidsen T.M."/>
            <person name="Wayne K.J."/>
            <person name="Tettelin H."/>
            <person name="Glass J.I."/>
            <person name="Rusch D."/>
            <person name="Podicherti R."/>
            <person name="Tsui H.-C.T."/>
            <person name="Winkler M.E."/>
        </authorList>
    </citation>
    <scope>NUCLEOTIDE SEQUENCE</scope>
</reference>
<dbReference type="Pfam" id="PF08450">
    <property type="entry name" value="SGL"/>
    <property type="match status" value="1"/>
</dbReference>
<dbReference type="SUPFAM" id="SSF63829">
    <property type="entry name" value="Calcium-dependent phosphotriesterase"/>
    <property type="match status" value="1"/>
</dbReference>
<gene>
    <name evidence="3" type="ORF">METZ01_LOCUS242902</name>
</gene>
<name>A0A382HRW0_9ZZZZ</name>
<evidence type="ECO:0000259" key="2">
    <source>
        <dbReference type="Pfam" id="PF08450"/>
    </source>
</evidence>
<dbReference type="AlphaFoldDB" id="A0A382HRW0"/>
<protein>
    <recommendedName>
        <fullName evidence="2">SMP-30/Gluconolactonase/LRE-like region domain-containing protein</fullName>
    </recommendedName>
</protein>
<sequence length="348" mass="37036">MLRLSAVLTVLIVSVAVAQMPTGDEEILPAGAQLEVLYDDGFFTEGAAVAPDGTVYFSDITFTFASGEPPEAGHILRYNPETGTTVVFRSPSGMSNGLKFDASGRLLACEGADHGGRRVTRTDLTTGKAVILASHYNGYRFNAPNDLTLDEKGRIYFSDPKYLGHEPMEQEVFGVYRIDPDGAVTRIIADAGKPNGVAVSPDQKSLYVVSNDNGSHAFDRLPPESATPPTGRMALLAYDLAEDGSATFREVLVDYAPYDGPDGLVCDAAGNLWVAVRDSTRAGIHVYSPEGKERAYIPTPELPTNVAFGRGSAATTLYVTYGNTATGGTGVLARIETKQEGYQLPAAP</sequence>
<dbReference type="InterPro" id="IPR051262">
    <property type="entry name" value="SMP-30/CGR1_Lactonase"/>
</dbReference>
<feature type="domain" description="SMP-30/Gluconolactonase/LRE-like region" evidence="2">
    <location>
        <begin position="44"/>
        <end position="320"/>
    </location>
</feature>
<evidence type="ECO:0000313" key="3">
    <source>
        <dbReference type="EMBL" id="SVB90048.1"/>
    </source>
</evidence>
<dbReference type="Gene3D" id="2.120.10.30">
    <property type="entry name" value="TolB, C-terminal domain"/>
    <property type="match status" value="1"/>
</dbReference>